<protein>
    <submittedName>
        <fullName evidence="1">Uncharacterized protein</fullName>
    </submittedName>
</protein>
<organism evidence="1 2">
    <name type="scientific">Aphanomyces invadans</name>
    <dbReference type="NCBI Taxonomy" id="157072"/>
    <lineage>
        <taxon>Eukaryota</taxon>
        <taxon>Sar</taxon>
        <taxon>Stramenopiles</taxon>
        <taxon>Oomycota</taxon>
        <taxon>Saprolegniomycetes</taxon>
        <taxon>Saprolegniales</taxon>
        <taxon>Verrucalvaceae</taxon>
        <taxon>Aphanomyces</taxon>
    </lineage>
</organism>
<dbReference type="EMBL" id="QUSY01000866">
    <property type="protein sequence ID" value="RHY26988.1"/>
    <property type="molecule type" value="Genomic_DNA"/>
</dbReference>
<reference evidence="1 2" key="1">
    <citation type="submission" date="2018-08" db="EMBL/GenBank/DDBJ databases">
        <title>Aphanomyces genome sequencing and annotation.</title>
        <authorList>
            <person name="Minardi D."/>
            <person name="Oidtmann B."/>
            <person name="Van Der Giezen M."/>
            <person name="Studholme D.J."/>
        </authorList>
    </citation>
    <scope>NUCLEOTIDE SEQUENCE [LARGE SCALE GENOMIC DNA]</scope>
    <source>
        <strain evidence="1 2">NJM0002</strain>
    </source>
</reference>
<dbReference type="AlphaFoldDB" id="A0A3R6WIH0"/>
<sequence>METGIELTHAGVDEVVLTKAERADVPFNVVDCDGAVEIGDDDSGIGVPQNTRTKPLSVCIPDTILLDRGVLQQWYFTSKTGEKVLRRKKDNTTKSKLLRYLHETAAGPIAAVHVYLVTEKRVLVVDHLSLAGVGTLRLVAGTAITLVVLPRIVAE</sequence>
<evidence type="ECO:0000313" key="2">
    <source>
        <dbReference type="Proteomes" id="UP000285060"/>
    </source>
</evidence>
<dbReference type="VEuPathDB" id="FungiDB:H310_12305"/>
<keyword evidence="2" id="KW-1185">Reference proteome</keyword>
<accession>A0A3R6WIH0</accession>
<name>A0A3R6WIH0_9STRA</name>
<dbReference type="Proteomes" id="UP000285060">
    <property type="component" value="Unassembled WGS sequence"/>
</dbReference>
<gene>
    <name evidence="1" type="ORF">DYB32_007894</name>
</gene>
<comment type="caution">
    <text evidence="1">The sequence shown here is derived from an EMBL/GenBank/DDBJ whole genome shotgun (WGS) entry which is preliminary data.</text>
</comment>
<evidence type="ECO:0000313" key="1">
    <source>
        <dbReference type="EMBL" id="RHY26988.1"/>
    </source>
</evidence>
<proteinExistence type="predicted"/>